<feature type="domain" description="M23ase beta-sheet core" evidence="2">
    <location>
        <begin position="237"/>
        <end position="329"/>
    </location>
</feature>
<dbReference type="EMBL" id="JBIYEW010000001">
    <property type="protein sequence ID" value="MFK4637160.1"/>
    <property type="molecule type" value="Genomic_DNA"/>
</dbReference>
<name>A0ABW8N3C6_9MICC</name>
<dbReference type="PANTHER" id="PTHR21666:SF289">
    <property type="entry name" value="L-ALA--D-GLU ENDOPEPTIDASE"/>
    <property type="match status" value="1"/>
</dbReference>
<dbReference type="InterPro" id="IPR011055">
    <property type="entry name" value="Dup_hybrid_motif"/>
</dbReference>
<dbReference type="CDD" id="cd12797">
    <property type="entry name" value="M23_peptidase"/>
    <property type="match status" value="1"/>
</dbReference>
<organism evidence="3 4">
    <name type="scientific">Paenarthrobacter histidinolovorans</name>
    <dbReference type="NCBI Taxonomy" id="43664"/>
    <lineage>
        <taxon>Bacteria</taxon>
        <taxon>Bacillati</taxon>
        <taxon>Actinomycetota</taxon>
        <taxon>Actinomycetes</taxon>
        <taxon>Micrococcales</taxon>
        <taxon>Micrococcaceae</taxon>
        <taxon>Paenarthrobacter</taxon>
    </lineage>
</organism>
<evidence type="ECO:0000313" key="4">
    <source>
        <dbReference type="Proteomes" id="UP001620520"/>
    </source>
</evidence>
<protein>
    <submittedName>
        <fullName evidence="3">Murein DD-endopeptidase MepM/ murein hydrolase activator NlpD</fullName>
    </submittedName>
</protein>
<keyword evidence="3" id="KW-0378">Hydrolase</keyword>
<comment type="caution">
    <text evidence="3">The sequence shown here is derived from an EMBL/GenBank/DDBJ whole genome shotgun (WGS) entry which is preliminary data.</text>
</comment>
<dbReference type="Proteomes" id="UP001620520">
    <property type="component" value="Unassembled WGS sequence"/>
</dbReference>
<dbReference type="SUPFAM" id="SSF51261">
    <property type="entry name" value="Duplicated hybrid motif"/>
    <property type="match status" value="1"/>
</dbReference>
<accession>A0ABW8N3C6</accession>
<proteinExistence type="predicted"/>
<gene>
    <name evidence="3" type="ORF">ABIA52_000049</name>
</gene>
<dbReference type="PANTHER" id="PTHR21666">
    <property type="entry name" value="PEPTIDASE-RELATED"/>
    <property type="match status" value="1"/>
</dbReference>
<evidence type="ECO:0000256" key="1">
    <source>
        <dbReference type="ARBA" id="ARBA00022729"/>
    </source>
</evidence>
<keyword evidence="4" id="KW-1185">Reference proteome</keyword>
<dbReference type="Pfam" id="PF01551">
    <property type="entry name" value="Peptidase_M23"/>
    <property type="match status" value="1"/>
</dbReference>
<dbReference type="Gene3D" id="2.70.70.10">
    <property type="entry name" value="Glucose Permease (Domain IIA)"/>
    <property type="match status" value="1"/>
</dbReference>
<sequence length="357" mass="36321">MKAGKGLAAGGALFAVPLMLVGSMVLMGGGEAQAGTCADPAAVVQGTTLPSQVAGFSGEQLTNAAVLMDQAKKAGMSVQAQILVVQAGIGESTLRSIDYTDAAGTVNGVAITIGILQQDESYGQRADRLDVAKAGSGFLSRLKAVPGWESLEPSLAIHRVQRNADPDHYTRFRSQAVQVVEALGGAKVSGGECSSPGGSTVGQLAGKWTNPLPGAEVTSPYGPRGMVGSIGGVLANFHYGMDFSTPGHAGTVVAPADLKITVATDTDTGTGSGTHVKGQTLDGKLTIGMYHMETGSLRVKVGDTVAAGTPIGTEGATGNVTGRHLHLEFFLGSFTDPWVPIQPTTDPAPILKEKGAL</sequence>
<dbReference type="GO" id="GO:0016787">
    <property type="term" value="F:hydrolase activity"/>
    <property type="evidence" value="ECO:0007669"/>
    <property type="project" value="UniProtKB-KW"/>
</dbReference>
<keyword evidence="1" id="KW-0732">Signal</keyword>
<evidence type="ECO:0000313" key="3">
    <source>
        <dbReference type="EMBL" id="MFK4637160.1"/>
    </source>
</evidence>
<dbReference type="InterPro" id="IPR050570">
    <property type="entry name" value="Cell_wall_metabolism_enzyme"/>
</dbReference>
<evidence type="ECO:0000259" key="2">
    <source>
        <dbReference type="Pfam" id="PF01551"/>
    </source>
</evidence>
<dbReference type="InterPro" id="IPR016047">
    <property type="entry name" value="M23ase_b-sheet_dom"/>
</dbReference>
<reference evidence="3 4" key="1">
    <citation type="submission" date="2024-10" db="EMBL/GenBank/DDBJ databases">
        <title>Novel secondary metabolite-producing bacteria for plant disease control.</title>
        <authorList>
            <person name="Chevrette M."/>
        </authorList>
    </citation>
    <scope>NUCLEOTIDE SEQUENCE [LARGE SCALE GENOMIC DNA]</scope>
    <source>
        <strain evidence="3 4">J30 TE3557</strain>
    </source>
</reference>